<feature type="active site" description="Acyl-thioester intermediate" evidence="4">
    <location>
        <position position="87"/>
    </location>
</feature>
<dbReference type="PIRSF" id="PIRSF000429">
    <property type="entry name" value="Ac-CoA_Ac_transf"/>
    <property type="match status" value="1"/>
</dbReference>
<comment type="similarity">
    <text evidence="1 5">Belongs to the thiolase-like superfamily. Thiolase family.</text>
</comment>
<evidence type="ECO:0000256" key="1">
    <source>
        <dbReference type="ARBA" id="ARBA00010982"/>
    </source>
</evidence>
<accession>A0A1F7RFB5</accession>
<dbReference type="GO" id="GO:0016747">
    <property type="term" value="F:acyltransferase activity, transferring groups other than amino-acyl groups"/>
    <property type="evidence" value="ECO:0007669"/>
    <property type="project" value="InterPro"/>
</dbReference>
<evidence type="ECO:0000256" key="3">
    <source>
        <dbReference type="ARBA" id="ARBA00023315"/>
    </source>
</evidence>
<protein>
    <recommendedName>
        <fullName evidence="10">Acetyl-CoA acetyltransferase</fullName>
    </recommendedName>
</protein>
<evidence type="ECO:0000313" key="8">
    <source>
        <dbReference type="EMBL" id="OGL40010.1"/>
    </source>
</evidence>
<feature type="domain" description="Thiolase C-terminal" evidence="7">
    <location>
        <begin position="266"/>
        <end position="394"/>
    </location>
</feature>
<feature type="active site" description="Proton acceptor" evidence="4">
    <location>
        <position position="352"/>
    </location>
</feature>
<keyword evidence="2 5" id="KW-0808">Transferase</keyword>
<dbReference type="InterPro" id="IPR002155">
    <property type="entry name" value="Thiolase"/>
</dbReference>
<dbReference type="CDD" id="cd00751">
    <property type="entry name" value="thiolase"/>
    <property type="match status" value="1"/>
</dbReference>
<reference evidence="8 9" key="1">
    <citation type="journal article" date="2016" name="Nat. Commun.">
        <title>Thousands of microbial genomes shed light on interconnected biogeochemical processes in an aquifer system.</title>
        <authorList>
            <person name="Anantharaman K."/>
            <person name="Brown C.T."/>
            <person name="Hug L.A."/>
            <person name="Sharon I."/>
            <person name="Castelle C.J."/>
            <person name="Probst A.J."/>
            <person name="Thomas B.C."/>
            <person name="Singh A."/>
            <person name="Wilkins M.J."/>
            <person name="Karaoz U."/>
            <person name="Brodie E.L."/>
            <person name="Williams K.H."/>
            <person name="Hubbard S.S."/>
            <person name="Banfield J.F."/>
        </authorList>
    </citation>
    <scope>NUCLEOTIDE SEQUENCE [LARGE SCALE GENOMIC DNA]</scope>
</reference>
<dbReference type="InterPro" id="IPR020617">
    <property type="entry name" value="Thiolase_C"/>
</dbReference>
<dbReference type="PROSITE" id="PS00099">
    <property type="entry name" value="THIOLASE_3"/>
    <property type="match status" value="1"/>
</dbReference>
<dbReference type="Pfam" id="PF02803">
    <property type="entry name" value="Thiolase_C"/>
    <property type="match status" value="1"/>
</dbReference>
<keyword evidence="3 5" id="KW-0012">Acyltransferase</keyword>
<dbReference type="PROSITE" id="PS00737">
    <property type="entry name" value="THIOLASE_2"/>
    <property type="match status" value="1"/>
</dbReference>
<organism evidence="8 9">
    <name type="scientific">Candidatus Schekmanbacteria bacterium GWA2_38_11</name>
    <dbReference type="NCBI Taxonomy" id="1817876"/>
    <lineage>
        <taxon>Bacteria</taxon>
        <taxon>Candidatus Schekmaniibacteriota</taxon>
    </lineage>
</organism>
<dbReference type="PANTHER" id="PTHR18919">
    <property type="entry name" value="ACETYL-COA C-ACYLTRANSFERASE"/>
    <property type="match status" value="1"/>
</dbReference>
<dbReference type="Pfam" id="PF00108">
    <property type="entry name" value="Thiolase_N"/>
    <property type="match status" value="1"/>
</dbReference>
<dbReference type="InterPro" id="IPR020616">
    <property type="entry name" value="Thiolase_N"/>
</dbReference>
<dbReference type="AlphaFoldDB" id="A0A1F7RFB5"/>
<dbReference type="InterPro" id="IPR020610">
    <property type="entry name" value="Thiolase_AS"/>
</dbReference>
<evidence type="ECO:0000256" key="4">
    <source>
        <dbReference type="PIRSR" id="PIRSR000429-1"/>
    </source>
</evidence>
<evidence type="ECO:0000256" key="2">
    <source>
        <dbReference type="ARBA" id="ARBA00022679"/>
    </source>
</evidence>
<evidence type="ECO:0000259" key="6">
    <source>
        <dbReference type="Pfam" id="PF00108"/>
    </source>
</evidence>
<evidence type="ECO:0000313" key="9">
    <source>
        <dbReference type="Proteomes" id="UP000178526"/>
    </source>
</evidence>
<proteinExistence type="inferred from homology"/>
<evidence type="ECO:0000259" key="7">
    <source>
        <dbReference type="Pfam" id="PF02803"/>
    </source>
</evidence>
<evidence type="ECO:0000256" key="5">
    <source>
        <dbReference type="RuleBase" id="RU003557"/>
    </source>
</evidence>
<dbReference type="InterPro" id="IPR020613">
    <property type="entry name" value="Thiolase_CS"/>
</dbReference>
<sequence length="395" mass="42076">MRNVVIVSAVRTPFGNFGGVLRDFTSAELGGIALKEVLKRINLDPKLVEEVCLGINLPGSDRSIARQAALKAGIPDEIPAISLDRACCSSMTAIGIESQNIQLGQINIAAVGGSENMSQVPYFIHAARWGQRIGDITLNDQLVIKCPYSGVPRALQAGKESVEFGITREDQDKWAFRSQQLCAKAQSEGKFKDELLTISIPQRKGDPLLVDKDEPPRADTTLEKLAKLPTVNQSPTVTAGNAPGLNTGASAVILMSEEKAKEMKLPILATLVSHARFAGHPQRIASIPAYTAQIALKRANLKIDDIKLIEINEAFAAMPLVSSKILGDSDPAKVEKIREKLNVNGGAVAIGHPTGATGARLVMTLAYELKRRGGGYGLASICGGIGEGEACVIRV</sequence>
<dbReference type="InterPro" id="IPR016039">
    <property type="entry name" value="Thiolase-like"/>
</dbReference>
<feature type="domain" description="Thiolase N-terminal" evidence="6">
    <location>
        <begin position="4"/>
        <end position="258"/>
    </location>
</feature>
<dbReference type="EMBL" id="MGDB01000108">
    <property type="protein sequence ID" value="OGL40010.1"/>
    <property type="molecule type" value="Genomic_DNA"/>
</dbReference>
<dbReference type="Gene3D" id="3.40.47.10">
    <property type="match status" value="2"/>
</dbReference>
<gene>
    <name evidence="8" type="ORF">A2042_00205</name>
</gene>
<dbReference type="PANTHER" id="PTHR18919:SF107">
    <property type="entry name" value="ACETYL-COA ACETYLTRANSFERASE, CYTOSOLIC"/>
    <property type="match status" value="1"/>
</dbReference>
<dbReference type="Proteomes" id="UP000178526">
    <property type="component" value="Unassembled WGS sequence"/>
</dbReference>
<dbReference type="SUPFAM" id="SSF53901">
    <property type="entry name" value="Thiolase-like"/>
    <property type="match status" value="2"/>
</dbReference>
<dbReference type="NCBIfam" id="TIGR01930">
    <property type="entry name" value="AcCoA-C-Actrans"/>
    <property type="match status" value="1"/>
</dbReference>
<name>A0A1F7RFB5_9BACT</name>
<feature type="active site" description="Proton acceptor" evidence="4">
    <location>
        <position position="382"/>
    </location>
</feature>
<evidence type="ECO:0008006" key="10">
    <source>
        <dbReference type="Google" id="ProtNLM"/>
    </source>
</evidence>
<comment type="caution">
    <text evidence="8">The sequence shown here is derived from an EMBL/GenBank/DDBJ whole genome shotgun (WGS) entry which is preliminary data.</text>
</comment>